<comment type="similarity">
    <text evidence="1">Belongs to the PUR DNA-binding protein family.</text>
</comment>
<feature type="region of interest" description="Disordered" evidence="3">
    <location>
        <begin position="67"/>
        <end position="93"/>
    </location>
</feature>
<dbReference type="InterPro" id="IPR006628">
    <property type="entry name" value="PUR-bd_fam"/>
</dbReference>
<evidence type="ECO:0000313" key="5">
    <source>
        <dbReference type="Proteomes" id="UP001175271"/>
    </source>
</evidence>
<keyword evidence="2" id="KW-0238">DNA-binding</keyword>
<dbReference type="GO" id="GO:0000977">
    <property type="term" value="F:RNA polymerase II transcription regulatory region sequence-specific DNA binding"/>
    <property type="evidence" value="ECO:0007669"/>
    <property type="project" value="InterPro"/>
</dbReference>
<dbReference type="PANTHER" id="PTHR12611">
    <property type="entry name" value="PUR-TRANSCRIPTIONAL ACTIVATOR"/>
    <property type="match status" value="1"/>
</dbReference>
<dbReference type="SMART" id="SM00712">
    <property type="entry name" value="PUR"/>
    <property type="match status" value="3"/>
</dbReference>
<dbReference type="Gene3D" id="3.10.450.700">
    <property type="match status" value="1"/>
</dbReference>
<dbReference type="Gene3D" id="3.30.2450.30">
    <property type="match status" value="1"/>
</dbReference>
<dbReference type="EMBL" id="JAUCMV010000005">
    <property type="protein sequence ID" value="KAK0397823.1"/>
    <property type="molecule type" value="Genomic_DNA"/>
</dbReference>
<proteinExistence type="inferred from homology"/>
<reference evidence="4" key="1">
    <citation type="submission" date="2023-06" db="EMBL/GenBank/DDBJ databases">
        <title>Genomic analysis of the entomopathogenic nematode Steinernema hermaphroditum.</title>
        <authorList>
            <person name="Schwarz E.M."/>
            <person name="Heppert J.K."/>
            <person name="Baniya A."/>
            <person name="Schwartz H.T."/>
            <person name="Tan C.-H."/>
            <person name="Antoshechkin I."/>
            <person name="Sternberg P.W."/>
            <person name="Goodrich-Blair H."/>
            <person name="Dillman A.R."/>
        </authorList>
    </citation>
    <scope>NUCLEOTIDE SEQUENCE</scope>
    <source>
        <strain evidence="4">PS9179</strain>
        <tissue evidence="4">Whole animal</tissue>
    </source>
</reference>
<dbReference type="Pfam" id="PF04845">
    <property type="entry name" value="PurA"/>
    <property type="match status" value="1"/>
</dbReference>
<comment type="caution">
    <text evidence="4">The sequence shown here is derived from an EMBL/GenBank/DDBJ whole genome shotgun (WGS) entry which is preliminary data.</text>
</comment>
<gene>
    <name evidence="4" type="ORF">QR680_002287</name>
</gene>
<dbReference type="PANTHER" id="PTHR12611:SF0">
    <property type="entry name" value="PURINE-RICH BINDING PROTEIN-ALPHA, ISOFORM B"/>
    <property type="match status" value="1"/>
</dbReference>
<sequence length="347" mass="38185">MHTTAVIGRPSPTPLVSPSSTALAIHIAGDLLSDSVADPKDDPQAVIERATVFVGALIGQGHDELGEKRATADCRKMSSVSGESDNREVDENDQQWGRELDSRMITIEAKRIYLDVKENKGGRVLKISEIVVGGQKSRVFIAMEGLPALVEQLKQFSEFADSLKDGSDGKSQITGGLWKSESFFDETRQYYLDLKENARGIFCRLSQISRARGPNRNDNRQHIVIPGSGLKTFTENLENILLEHGGEQLETFTEAGKQSTLSSSDLPKAKTLRATNKKMFYFDPSVNTRGAYVRLTELHPVTGNRSSITVPLDTLHQFKEILDEMCKELSPMEATEPAANNNGADTC</sequence>
<dbReference type="GO" id="GO:0000981">
    <property type="term" value="F:DNA-binding transcription factor activity, RNA polymerase II-specific"/>
    <property type="evidence" value="ECO:0007669"/>
    <property type="project" value="TreeGrafter"/>
</dbReference>
<dbReference type="Proteomes" id="UP001175271">
    <property type="component" value="Unassembled WGS sequence"/>
</dbReference>
<dbReference type="GO" id="GO:0032422">
    <property type="term" value="F:purine-rich negative regulatory element binding"/>
    <property type="evidence" value="ECO:0007669"/>
    <property type="project" value="InterPro"/>
</dbReference>
<evidence type="ECO:0000256" key="2">
    <source>
        <dbReference type="ARBA" id="ARBA00023125"/>
    </source>
</evidence>
<evidence type="ECO:0000256" key="1">
    <source>
        <dbReference type="ARBA" id="ARBA00009251"/>
    </source>
</evidence>
<feature type="compositionally biased region" description="Basic and acidic residues" evidence="3">
    <location>
        <begin position="67"/>
        <end position="76"/>
    </location>
</feature>
<name>A0AA39H249_9BILA</name>
<dbReference type="AlphaFoldDB" id="A0AA39H249"/>
<keyword evidence="5" id="KW-1185">Reference proteome</keyword>
<protein>
    <recommendedName>
        <fullName evidence="6">PurA ssDNA and RNA-binding protein</fullName>
    </recommendedName>
</protein>
<evidence type="ECO:0000313" key="4">
    <source>
        <dbReference type="EMBL" id="KAK0397823.1"/>
    </source>
</evidence>
<evidence type="ECO:0000256" key="3">
    <source>
        <dbReference type="SAM" id="MobiDB-lite"/>
    </source>
</evidence>
<organism evidence="4 5">
    <name type="scientific">Steinernema hermaphroditum</name>
    <dbReference type="NCBI Taxonomy" id="289476"/>
    <lineage>
        <taxon>Eukaryota</taxon>
        <taxon>Metazoa</taxon>
        <taxon>Ecdysozoa</taxon>
        <taxon>Nematoda</taxon>
        <taxon>Chromadorea</taxon>
        <taxon>Rhabditida</taxon>
        <taxon>Tylenchina</taxon>
        <taxon>Panagrolaimomorpha</taxon>
        <taxon>Strongyloidoidea</taxon>
        <taxon>Steinernematidae</taxon>
        <taxon>Steinernema</taxon>
    </lineage>
</organism>
<accession>A0AA39H249</accession>
<evidence type="ECO:0008006" key="6">
    <source>
        <dbReference type="Google" id="ProtNLM"/>
    </source>
</evidence>
<dbReference type="GO" id="GO:0005634">
    <property type="term" value="C:nucleus"/>
    <property type="evidence" value="ECO:0007669"/>
    <property type="project" value="TreeGrafter"/>
</dbReference>